<accession>A0ABD5PIB1</accession>
<evidence type="ECO:0000313" key="2">
    <source>
        <dbReference type="EMBL" id="MFC4360434.1"/>
    </source>
</evidence>
<dbReference type="RefSeq" id="WP_267620613.1">
    <property type="nucleotide sequence ID" value="NZ_JAODIW010000005.1"/>
</dbReference>
<keyword evidence="1" id="KW-0812">Transmembrane</keyword>
<comment type="caution">
    <text evidence="2">The sequence shown here is derived from an EMBL/GenBank/DDBJ whole genome shotgun (WGS) entry which is preliminary data.</text>
</comment>
<dbReference type="AlphaFoldDB" id="A0ABD5PIB1"/>
<protein>
    <submittedName>
        <fullName evidence="2">Uncharacterized protein</fullName>
    </submittedName>
</protein>
<name>A0ABD5PIB1_9EURY</name>
<reference evidence="2 3" key="1">
    <citation type="journal article" date="2019" name="Int. J. Syst. Evol. Microbiol.">
        <title>The Global Catalogue of Microorganisms (GCM) 10K type strain sequencing project: providing services to taxonomists for standard genome sequencing and annotation.</title>
        <authorList>
            <consortium name="The Broad Institute Genomics Platform"/>
            <consortium name="The Broad Institute Genome Sequencing Center for Infectious Disease"/>
            <person name="Wu L."/>
            <person name="Ma J."/>
        </authorList>
    </citation>
    <scope>NUCLEOTIDE SEQUENCE [LARGE SCALE GENOMIC DNA]</scope>
    <source>
        <strain evidence="2 3">CGMCC 1.12553</strain>
    </source>
</reference>
<feature type="transmembrane region" description="Helical" evidence="1">
    <location>
        <begin position="60"/>
        <end position="84"/>
    </location>
</feature>
<evidence type="ECO:0000256" key="1">
    <source>
        <dbReference type="SAM" id="Phobius"/>
    </source>
</evidence>
<sequence>MVEIEILVNAVTLVVVLVVFTFVSIAFYRTRIRRLLVLLLLSALLGVNMVVSIAEDLLEGTIPFIEVFTSLLSLGIALLLLITLMRQFSWEPR</sequence>
<keyword evidence="3" id="KW-1185">Reference proteome</keyword>
<dbReference type="Proteomes" id="UP001595921">
    <property type="component" value="Unassembled WGS sequence"/>
</dbReference>
<evidence type="ECO:0000313" key="3">
    <source>
        <dbReference type="Proteomes" id="UP001595921"/>
    </source>
</evidence>
<keyword evidence="1" id="KW-0472">Membrane</keyword>
<dbReference type="EMBL" id="JBHSDS010000017">
    <property type="protein sequence ID" value="MFC4360434.1"/>
    <property type="molecule type" value="Genomic_DNA"/>
</dbReference>
<gene>
    <name evidence="2" type="ORF">ACFO0N_21015</name>
</gene>
<keyword evidence="1" id="KW-1133">Transmembrane helix</keyword>
<organism evidence="2 3">
    <name type="scientific">Halobium salinum</name>
    <dbReference type="NCBI Taxonomy" id="1364940"/>
    <lineage>
        <taxon>Archaea</taxon>
        <taxon>Methanobacteriati</taxon>
        <taxon>Methanobacteriota</taxon>
        <taxon>Stenosarchaea group</taxon>
        <taxon>Halobacteria</taxon>
        <taxon>Halobacteriales</taxon>
        <taxon>Haloferacaceae</taxon>
        <taxon>Halobium</taxon>
    </lineage>
</organism>
<proteinExistence type="predicted"/>
<feature type="transmembrane region" description="Helical" evidence="1">
    <location>
        <begin position="35"/>
        <end position="54"/>
    </location>
</feature>
<feature type="transmembrane region" description="Helical" evidence="1">
    <location>
        <begin position="6"/>
        <end position="28"/>
    </location>
</feature>